<proteinExistence type="predicted"/>
<dbReference type="PANTHER" id="PTHR42983:SF1">
    <property type="entry name" value="IRON-MOLYBDENUM PROTEIN"/>
    <property type="match status" value="1"/>
</dbReference>
<evidence type="ECO:0000313" key="2">
    <source>
        <dbReference type="EMBL" id="AAU82906.1"/>
    </source>
</evidence>
<sequence length="55" mass="5723">MLCSGLGPRAISAFEQLGIEVYVGASGTVSEAISAFQAGRLNEASDANACKMHRH</sequence>
<dbReference type="Pfam" id="PF02579">
    <property type="entry name" value="Nitro_FeMo-Co"/>
    <property type="match status" value="1"/>
</dbReference>
<reference evidence="2" key="2">
    <citation type="submission" date="2004-08" db="EMBL/GenBank/DDBJ databases">
        <authorList>
            <person name="Putnam N."/>
            <person name="Detter J.C."/>
            <person name="Richardson P.M."/>
            <person name="Rokhsar D."/>
        </authorList>
    </citation>
    <scope>NUCLEOTIDE SEQUENCE</scope>
</reference>
<feature type="domain" description="Dinitrogenase iron-molybdenum cofactor biosynthesis" evidence="1">
    <location>
        <begin position="2"/>
        <end position="37"/>
    </location>
</feature>
<organism evidence="2">
    <name type="scientific">Uncultured archaeon GZfos26G2</name>
    <dbReference type="NCBI Taxonomy" id="3386331"/>
    <lineage>
        <taxon>Archaea</taxon>
        <taxon>Methanobacteriati</taxon>
        <taxon>Methanobacteriota</taxon>
        <taxon>Stenosarchaea group</taxon>
        <taxon>Methanomicrobia</taxon>
        <taxon>Candidatus Methanophagales</taxon>
        <taxon>Candidatus Methanophagaceae</taxon>
        <taxon>Candidatus Methanophaga</taxon>
    </lineage>
</organism>
<dbReference type="InterPro" id="IPR036105">
    <property type="entry name" value="DiNase_FeMo-co_biosyn_sf"/>
</dbReference>
<accession>Q64CH1</accession>
<dbReference type="AlphaFoldDB" id="Q64CH1"/>
<dbReference type="SUPFAM" id="SSF53146">
    <property type="entry name" value="Nitrogenase accessory factor-like"/>
    <property type="match status" value="1"/>
</dbReference>
<reference evidence="2" key="1">
    <citation type="journal article" date="2004" name="Science">
        <title>Reverse methanogenesis: testing the hypothesis with environmental genomics.</title>
        <authorList>
            <person name="Hallam S.J."/>
            <person name="Putnam N."/>
            <person name="Preston C.M."/>
            <person name="Detter J.C."/>
            <person name="Rokhsar D."/>
            <person name="Richardson P.M."/>
            <person name="DeLong E.F."/>
        </authorList>
    </citation>
    <scope>NUCLEOTIDE SEQUENCE</scope>
</reference>
<dbReference type="PANTHER" id="PTHR42983">
    <property type="entry name" value="DINITROGENASE IRON-MOLYBDENUM COFACTOR PROTEIN-RELATED"/>
    <property type="match status" value="1"/>
</dbReference>
<dbReference type="InterPro" id="IPR003731">
    <property type="entry name" value="Di-Nase_FeMo-co_biosynth"/>
</dbReference>
<protein>
    <recommendedName>
        <fullName evidence="1">Dinitrogenase iron-molybdenum cofactor biosynthesis domain-containing protein</fullName>
    </recommendedName>
</protein>
<evidence type="ECO:0000259" key="1">
    <source>
        <dbReference type="Pfam" id="PF02579"/>
    </source>
</evidence>
<gene>
    <name evidence="2" type="ORF">GZ23H9_1</name>
</gene>
<name>Q64CH1_UNCAG</name>
<dbReference type="Gene3D" id="3.30.420.130">
    <property type="entry name" value="Dinitrogenase iron-molybdenum cofactor biosynthesis domain"/>
    <property type="match status" value="1"/>
</dbReference>
<dbReference type="EMBL" id="AY714836">
    <property type="protein sequence ID" value="AAU82906.1"/>
    <property type="molecule type" value="Genomic_DNA"/>
</dbReference>